<dbReference type="NCBIfam" id="TIGR00113">
    <property type="entry name" value="queA"/>
    <property type="match status" value="1"/>
</dbReference>
<comment type="catalytic activity">
    <reaction evidence="8 13">
        <text>7-aminomethyl-7-carbaguanosine(34) in tRNA + S-adenosyl-L-methionine = epoxyqueuosine(34) in tRNA + adenine + L-methionine + 2 H(+)</text>
        <dbReference type="Rhea" id="RHEA:32155"/>
        <dbReference type="Rhea" id="RHEA-COMP:10342"/>
        <dbReference type="Rhea" id="RHEA-COMP:18582"/>
        <dbReference type="ChEBI" id="CHEBI:15378"/>
        <dbReference type="ChEBI" id="CHEBI:16708"/>
        <dbReference type="ChEBI" id="CHEBI:57844"/>
        <dbReference type="ChEBI" id="CHEBI:59789"/>
        <dbReference type="ChEBI" id="CHEBI:82833"/>
        <dbReference type="ChEBI" id="CHEBI:194443"/>
        <dbReference type="EC" id="2.4.99.17"/>
    </reaction>
</comment>
<keyword evidence="4 13" id="KW-0963">Cytoplasm</keyword>
<keyword evidence="15" id="KW-0328">Glycosyltransferase</keyword>
<comment type="pathway">
    <text evidence="2 13">tRNA modification; tRNA-queuosine biosynthesis.</text>
</comment>
<comment type="subcellular location">
    <subcellularLocation>
        <location evidence="1 13">Cytoplasm</location>
    </subcellularLocation>
</comment>
<evidence type="ECO:0000256" key="12">
    <source>
        <dbReference type="ARBA" id="ARBA00076160"/>
    </source>
</evidence>
<dbReference type="InterPro" id="IPR042118">
    <property type="entry name" value="QueA_dom1"/>
</dbReference>
<comment type="function">
    <text evidence="13">Transfers and isomerizes the ribose moiety from AdoMet to the 7-aminomethyl group of 7-deazaguanine (preQ1-tRNA) to give epoxyqueuosine (oQ-tRNA).</text>
</comment>
<accession>A0A6H1TY41</accession>
<evidence type="ECO:0000313" key="15">
    <source>
        <dbReference type="EMBL" id="QIZ71136.1"/>
    </source>
</evidence>
<evidence type="ECO:0000256" key="7">
    <source>
        <dbReference type="ARBA" id="ARBA00022785"/>
    </source>
</evidence>
<evidence type="ECO:0000256" key="3">
    <source>
        <dbReference type="ARBA" id="ARBA00011245"/>
    </source>
</evidence>
<dbReference type="InterPro" id="IPR003699">
    <property type="entry name" value="QueA"/>
</dbReference>
<evidence type="ECO:0000256" key="5">
    <source>
        <dbReference type="ARBA" id="ARBA00022679"/>
    </source>
</evidence>
<dbReference type="InterPro" id="IPR042119">
    <property type="entry name" value="QueA_dom2"/>
</dbReference>
<evidence type="ECO:0000256" key="1">
    <source>
        <dbReference type="ARBA" id="ARBA00004496"/>
    </source>
</evidence>
<evidence type="ECO:0000256" key="10">
    <source>
        <dbReference type="ARBA" id="ARBA00066503"/>
    </source>
</evidence>
<organism evidence="15 16">
    <name type="scientific">Oxynema aestuarii AP17</name>
    <dbReference type="NCBI Taxonomy" id="2064643"/>
    <lineage>
        <taxon>Bacteria</taxon>
        <taxon>Bacillati</taxon>
        <taxon>Cyanobacteriota</taxon>
        <taxon>Cyanophyceae</taxon>
        <taxon>Oscillatoriophycideae</taxon>
        <taxon>Oscillatoriales</taxon>
        <taxon>Oscillatoriaceae</taxon>
        <taxon>Oxynema</taxon>
        <taxon>Oxynema aestuarii</taxon>
    </lineage>
</organism>
<dbReference type="KEGG" id="oxy:HCG48_11580"/>
<comment type="subunit">
    <text evidence="3 13">Monomer.</text>
</comment>
<dbReference type="NCBIfam" id="NF001140">
    <property type="entry name" value="PRK00147.1"/>
    <property type="match status" value="1"/>
</dbReference>
<keyword evidence="7 13" id="KW-0671">Queuosine biosynthesis</keyword>
<dbReference type="PANTHER" id="PTHR30307">
    <property type="entry name" value="S-ADENOSYLMETHIONINE:TRNA RIBOSYLTRANSFERASE-ISOMERASE"/>
    <property type="match status" value="1"/>
</dbReference>
<dbReference type="FunFam" id="3.40.1780.10:FF:000001">
    <property type="entry name" value="S-adenosylmethionine:tRNA ribosyltransferase-isomerase"/>
    <property type="match status" value="1"/>
</dbReference>
<name>A0A6H1TY41_9CYAN</name>
<evidence type="ECO:0000313" key="16">
    <source>
        <dbReference type="Proteomes" id="UP000500857"/>
    </source>
</evidence>
<feature type="region of interest" description="Disordered" evidence="14">
    <location>
        <begin position="1"/>
        <end position="45"/>
    </location>
</feature>
<evidence type="ECO:0000256" key="9">
    <source>
        <dbReference type="ARBA" id="ARBA00061210"/>
    </source>
</evidence>
<evidence type="ECO:0000256" key="11">
    <source>
        <dbReference type="ARBA" id="ARBA00069325"/>
    </source>
</evidence>
<evidence type="ECO:0000256" key="8">
    <source>
        <dbReference type="ARBA" id="ARBA00052751"/>
    </source>
</evidence>
<dbReference type="EMBL" id="CP051167">
    <property type="protein sequence ID" value="QIZ71136.1"/>
    <property type="molecule type" value="Genomic_DNA"/>
</dbReference>
<keyword evidence="5 13" id="KW-0808">Transferase</keyword>
<evidence type="ECO:0000256" key="14">
    <source>
        <dbReference type="SAM" id="MobiDB-lite"/>
    </source>
</evidence>
<reference evidence="15 16" key="1">
    <citation type="submission" date="2020-04" db="EMBL/GenBank/DDBJ databases">
        <authorList>
            <person name="Basu S."/>
            <person name="Maruthanayagam V."/>
            <person name="Chakraborty S."/>
            <person name="Pramanik A."/>
            <person name="Mukherjee J."/>
            <person name="Brink B."/>
        </authorList>
    </citation>
    <scope>NUCLEOTIDE SEQUENCE [LARGE SCALE GENOMIC DNA]</scope>
    <source>
        <strain evidence="15 16">AP17</strain>
    </source>
</reference>
<keyword evidence="6 13" id="KW-0949">S-adenosyl-L-methionine</keyword>
<dbReference type="GO" id="GO:0005737">
    <property type="term" value="C:cytoplasm"/>
    <property type="evidence" value="ECO:0007669"/>
    <property type="project" value="UniProtKB-SubCell"/>
</dbReference>
<keyword evidence="16" id="KW-1185">Reference proteome</keyword>
<dbReference type="Gene3D" id="2.40.10.240">
    <property type="entry name" value="QueA-like"/>
    <property type="match status" value="1"/>
</dbReference>
<dbReference type="GO" id="GO:0008616">
    <property type="term" value="P:tRNA queuosine(34) biosynthetic process"/>
    <property type="evidence" value="ECO:0007669"/>
    <property type="project" value="UniProtKB-UniRule"/>
</dbReference>
<keyword evidence="15" id="KW-0413">Isomerase</keyword>
<evidence type="ECO:0000256" key="2">
    <source>
        <dbReference type="ARBA" id="ARBA00004691"/>
    </source>
</evidence>
<dbReference type="PANTHER" id="PTHR30307:SF0">
    <property type="entry name" value="S-ADENOSYLMETHIONINE:TRNA RIBOSYLTRANSFERASE-ISOMERASE"/>
    <property type="match status" value="1"/>
</dbReference>
<dbReference type="InterPro" id="IPR036100">
    <property type="entry name" value="QueA_sf"/>
</dbReference>
<protein>
    <recommendedName>
        <fullName evidence="11 13">S-adenosylmethionine:tRNA ribosyltransferase-isomerase</fullName>
        <ecNumber evidence="10 13">2.4.99.17</ecNumber>
    </recommendedName>
    <alternativeName>
        <fullName evidence="12 13">Queuosine biosynthesis protein QueA</fullName>
    </alternativeName>
</protein>
<dbReference type="Pfam" id="PF02547">
    <property type="entry name" value="Queuosine_synth"/>
    <property type="match status" value="1"/>
</dbReference>
<dbReference type="GO" id="GO:0051075">
    <property type="term" value="F:S-adenosylmethionine:tRNA ribosyltransferase-isomerase activity"/>
    <property type="evidence" value="ECO:0007669"/>
    <property type="project" value="UniProtKB-EC"/>
</dbReference>
<dbReference type="Proteomes" id="UP000500857">
    <property type="component" value="Chromosome"/>
</dbReference>
<proteinExistence type="inferred from homology"/>
<dbReference type="HAMAP" id="MF_00113">
    <property type="entry name" value="QueA"/>
    <property type="match status" value="1"/>
</dbReference>
<dbReference type="Gene3D" id="3.40.1780.10">
    <property type="entry name" value="QueA-like"/>
    <property type="match status" value="1"/>
</dbReference>
<comment type="similarity">
    <text evidence="9 13">Belongs to the QueA family.</text>
</comment>
<evidence type="ECO:0000256" key="13">
    <source>
        <dbReference type="HAMAP-Rule" id="MF_00113"/>
    </source>
</evidence>
<gene>
    <name evidence="13 15" type="primary">queA</name>
    <name evidence="15" type="ORF">HCG48_11580</name>
</gene>
<sequence length="401" mass="44181">MESRHHQSPTSDRPFTPELNPIEGDGRGEVPDSATTNPHSDRSLSAYDYELPPERIAQNPVVPRDHSRLLVVESPKDHAHHQFRDLPDLLQPGDLLVLNNTRVIPARLYGRKSTGAPVEVLLLEPDDDRTWLALVKPGKRFKLGVQILFPRQDSTPPALECPDFLSATVTATHPETGGRFLQFDLPDGRDLLDLLPAYGRIPLPPYITGSQASDGQYQTVYAEQPGSVAAPTAGLHFTEELFARLDAKGIQRAFVTLNVGVGTFRPVEVEDVTAHQMHAESLEVPASTVEAIRRTKAAGGRVIAVGTTVVRSLEGAAVSGELQPLRGQTNLFIYPGYQWRVVDGLITNFHLPRSSLLMLVSALIGRVRLLELYREAIAARYRFYSFGDAMLILPSARIDSL</sequence>
<evidence type="ECO:0000256" key="6">
    <source>
        <dbReference type="ARBA" id="ARBA00022691"/>
    </source>
</evidence>
<dbReference type="UniPathway" id="UPA00392"/>
<dbReference type="EC" id="2.4.99.17" evidence="10 13"/>
<dbReference type="AlphaFoldDB" id="A0A6H1TY41"/>
<evidence type="ECO:0000256" key="4">
    <source>
        <dbReference type="ARBA" id="ARBA00022490"/>
    </source>
</evidence>
<dbReference type="SUPFAM" id="SSF111337">
    <property type="entry name" value="QueA-like"/>
    <property type="match status" value="1"/>
</dbReference>